<dbReference type="Pfam" id="PF00196">
    <property type="entry name" value="GerE"/>
    <property type="match status" value="1"/>
</dbReference>
<keyword evidence="4" id="KW-0804">Transcription</keyword>
<dbReference type="PANTHER" id="PTHR43214:SF24">
    <property type="entry name" value="TRANSCRIPTIONAL REGULATORY PROTEIN NARL-RELATED"/>
    <property type="match status" value="1"/>
</dbReference>
<dbReference type="GO" id="GO:0000160">
    <property type="term" value="P:phosphorelay signal transduction system"/>
    <property type="evidence" value="ECO:0007669"/>
    <property type="project" value="InterPro"/>
</dbReference>
<dbReference type="Pfam" id="PF00072">
    <property type="entry name" value="Response_reg"/>
    <property type="match status" value="1"/>
</dbReference>
<keyword evidence="9" id="KW-1185">Reference proteome</keyword>
<evidence type="ECO:0000256" key="5">
    <source>
        <dbReference type="PROSITE-ProRule" id="PRU00169"/>
    </source>
</evidence>
<dbReference type="InterPro" id="IPR039420">
    <property type="entry name" value="WalR-like"/>
</dbReference>
<evidence type="ECO:0000256" key="4">
    <source>
        <dbReference type="ARBA" id="ARBA00023163"/>
    </source>
</evidence>
<dbReference type="Gene3D" id="3.40.50.2300">
    <property type="match status" value="1"/>
</dbReference>
<dbReference type="OrthoDB" id="9808843at2"/>
<dbReference type="InterPro" id="IPR058245">
    <property type="entry name" value="NreC/VraR/RcsB-like_REC"/>
</dbReference>
<accession>A0A212U5Z5</accession>
<feature type="modified residue" description="4-aspartylphosphate" evidence="5">
    <location>
        <position position="77"/>
    </location>
</feature>
<dbReference type="InterPro" id="IPR001789">
    <property type="entry name" value="Sig_transdc_resp-reg_receiver"/>
</dbReference>
<feature type="domain" description="HTH luxR-type" evidence="6">
    <location>
        <begin position="166"/>
        <end position="231"/>
    </location>
</feature>
<dbReference type="GO" id="GO:0006355">
    <property type="term" value="P:regulation of DNA-templated transcription"/>
    <property type="evidence" value="ECO:0007669"/>
    <property type="project" value="InterPro"/>
</dbReference>
<dbReference type="SMART" id="SM00448">
    <property type="entry name" value="REC"/>
    <property type="match status" value="1"/>
</dbReference>
<dbReference type="CDD" id="cd06170">
    <property type="entry name" value="LuxR_C_like"/>
    <property type="match status" value="1"/>
</dbReference>
<dbReference type="CDD" id="cd17535">
    <property type="entry name" value="REC_NarL-like"/>
    <property type="match status" value="1"/>
</dbReference>
<dbReference type="PROSITE" id="PS50043">
    <property type="entry name" value="HTH_LUXR_2"/>
    <property type="match status" value="1"/>
</dbReference>
<keyword evidence="1 5" id="KW-0597">Phosphoprotein</keyword>
<evidence type="ECO:0000313" key="9">
    <source>
        <dbReference type="Proteomes" id="UP000198122"/>
    </source>
</evidence>
<dbReference type="RefSeq" id="WP_088819006.1">
    <property type="nucleotide sequence ID" value="NZ_FYEZ01000003.1"/>
</dbReference>
<proteinExistence type="predicted"/>
<sequence>MSPAAATAEGAGAGTTPLRVVLVDDHPVVRAGLSAVLSSTGEIAVVAEAGSHAEALALLTGSGGPLAGAAPDLLVVDLHLGEGPDGAALLRDLGERGVTVPVLVLTAHDTGDDVLRAVEAGAVGYLLKDAPPAALRDGVRQAAAGETVLAPRAAAALVQGRRGRTPAPAPPPLTGREVDVLRAVGRGLTNRQVARELGIREATVKTHLVHAYSSLGAVNRTDAVRRAREHGLLD</sequence>
<evidence type="ECO:0000259" key="7">
    <source>
        <dbReference type="PROSITE" id="PS50110"/>
    </source>
</evidence>
<dbReference type="SUPFAM" id="SSF46894">
    <property type="entry name" value="C-terminal effector domain of the bipartite response regulators"/>
    <property type="match status" value="1"/>
</dbReference>
<evidence type="ECO:0000259" key="6">
    <source>
        <dbReference type="PROSITE" id="PS50043"/>
    </source>
</evidence>
<dbReference type="PROSITE" id="PS50110">
    <property type="entry name" value="RESPONSE_REGULATORY"/>
    <property type="match status" value="1"/>
</dbReference>
<dbReference type="EMBL" id="FYEZ01000003">
    <property type="protein sequence ID" value="SNC73570.1"/>
    <property type="molecule type" value="Genomic_DNA"/>
</dbReference>
<dbReference type="PANTHER" id="PTHR43214">
    <property type="entry name" value="TWO-COMPONENT RESPONSE REGULATOR"/>
    <property type="match status" value="1"/>
</dbReference>
<keyword evidence="2" id="KW-0805">Transcription regulation</keyword>
<dbReference type="Proteomes" id="UP000198122">
    <property type="component" value="Unassembled WGS sequence"/>
</dbReference>
<dbReference type="InterPro" id="IPR000792">
    <property type="entry name" value="Tscrpt_reg_LuxR_C"/>
</dbReference>
<dbReference type="PRINTS" id="PR00038">
    <property type="entry name" value="HTHLUXR"/>
</dbReference>
<evidence type="ECO:0000256" key="3">
    <source>
        <dbReference type="ARBA" id="ARBA00023125"/>
    </source>
</evidence>
<evidence type="ECO:0000256" key="1">
    <source>
        <dbReference type="ARBA" id="ARBA00022553"/>
    </source>
</evidence>
<keyword evidence="3" id="KW-0238">DNA-binding</keyword>
<evidence type="ECO:0000256" key="2">
    <source>
        <dbReference type="ARBA" id="ARBA00023015"/>
    </source>
</evidence>
<dbReference type="SMART" id="SM00421">
    <property type="entry name" value="HTH_LUXR"/>
    <property type="match status" value="1"/>
</dbReference>
<dbReference type="SUPFAM" id="SSF52172">
    <property type="entry name" value="CheY-like"/>
    <property type="match status" value="1"/>
</dbReference>
<protein>
    <submittedName>
        <fullName evidence="8">Two component transcriptional regulator, LuxR family</fullName>
    </submittedName>
</protein>
<dbReference type="GO" id="GO:0003677">
    <property type="term" value="F:DNA binding"/>
    <property type="evidence" value="ECO:0007669"/>
    <property type="project" value="UniProtKB-KW"/>
</dbReference>
<reference evidence="8 9" key="1">
    <citation type="submission" date="2017-06" db="EMBL/GenBank/DDBJ databases">
        <authorList>
            <person name="Kim H.J."/>
            <person name="Triplett B.A."/>
        </authorList>
    </citation>
    <scope>NUCLEOTIDE SEQUENCE [LARGE SCALE GENOMIC DNA]</scope>
    <source>
        <strain evidence="8 9">DSM 22179</strain>
    </source>
</reference>
<dbReference type="AlphaFoldDB" id="A0A212U5Z5"/>
<feature type="domain" description="Response regulatory" evidence="7">
    <location>
        <begin position="19"/>
        <end position="143"/>
    </location>
</feature>
<evidence type="ECO:0000313" key="8">
    <source>
        <dbReference type="EMBL" id="SNC73570.1"/>
    </source>
</evidence>
<name>A0A212U5Z5_9MICO</name>
<gene>
    <name evidence="8" type="ORF">SAMN05445756_2031</name>
</gene>
<organism evidence="8 9">
    <name type="scientific">Kytococcus aerolatus</name>
    <dbReference type="NCBI Taxonomy" id="592308"/>
    <lineage>
        <taxon>Bacteria</taxon>
        <taxon>Bacillati</taxon>
        <taxon>Actinomycetota</taxon>
        <taxon>Actinomycetes</taxon>
        <taxon>Micrococcales</taxon>
        <taxon>Kytococcaceae</taxon>
        <taxon>Kytococcus</taxon>
    </lineage>
</organism>
<dbReference type="InterPro" id="IPR016032">
    <property type="entry name" value="Sig_transdc_resp-reg_C-effctor"/>
</dbReference>
<dbReference type="InterPro" id="IPR011006">
    <property type="entry name" value="CheY-like_superfamily"/>
</dbReference>